<dbReference type="PANTHER" id="PTHR30136:SF24">
    <property type="entry name" value="HTH-TYPE TRANSCRIPTIONAL REPRESSOR ALLR"/>
    <property type="match status" value="1"/>
</dbReference>
<evidence type="ECO:0000313" key="10">
    <source>
        <dbReference type="Proteomes" id="UP000186096"/>
    </source>
</evidence>
<reference evidence="10" key="1">
    <citation type="submission" date="2017-01" db="EMBL/GenBank/DDBJ databases">
        <authorList>
            <person name="Varghese N."/>
            <person name="Submissions S."/>
        </authorList>
    </citation>
    <scope>NUCLEOTIDE SEQUENCE [LARGE SCALE GENOMIC DNA]</scope>
    <source>
        <strain evidence="10">ATCC 12950</strain>
    </source>
</reference>
<dbReference type="Proteomes" id="UP000186096">
    <property type="component" value="Unassembled WGS sequence"/>
</dbReference>
<keyword evidence="4" id="KW-0804">Transcription</keyword>
<dbReference type="InterPro" id="IPR050707">
    <property type="entry name" value="HTH_MetabolicPath_Reg"/>
</dbReference>
<evidence type="ECO:0000256" key="1">
    <source>
        <dbReference type="ARBA" id="ARBA00022798"/>
    </source>
</evidence>
<proteinExistence type="predicted"/>
<feature type="domain" description="IclR-ED" evidence="8">
    <location>
        <begin position="73"/>
        <end position="255"/>
    </location>
</feature>
<dbReference type="InterPro" id="IPR036388">
    <property type="entry name" value="WH-like_DNA-bd_sf"/>
</dbReference>
<dbReference type="RefSeq" id="WP_076441645.1">
    <property type="nucleotide sequence ID" value="NZ_CP192071.1"/>
</dbReference>
<evidence type="ECO:0000259" key="7">
    <source>
        <dbReference type="PROSITE" id="PS51077"/>
    </source>
</evidence>
<dbReference type="FunFam" id="1.10.10.10:FF:000056">
    <property type="entry name" value="IclR family transcriptional regulator"/>
    <property type="match status" value="1"/>
</dbReference>
<evidence type="ECO:0000259" key="8">
    <source>
        <dbReference type="PROSITE" id="PS51078"/>
    </source>
</evidence>
<evidence type="ECO:0000313" key="9">
    <source>
        <dbReference type="EMBL" id="SIS18779.1"/>
    </source>
</evidence>
<evidence type="ECO:0000256" key="3">
    <source>
        <dbReference type="ARBA" id="ARBA00023125"/>
    </source>
</evidence>
<dbReference type="GO" id="GO:0006071">
    <property type="term" value="P:glycerol metabolic process"/>
    <property type="evidence" value="ECO:0007669"/>
    <property type="project" value="UniProtKB-KW"/>
</dbReference>
<dbReference type="GO" id="GO:0003700">
    <property type="term" value="F:DNA-binding transcription factor activity"/>
    <property type="evidence" value="ECO:0007669"/>
    <property type="project" value="TreeGrafter"/>
</dbReference>
<dbReference type="AlphaFoldDB" id="A0A1N7H1R9"/>
<keyword evidence="3" id="KW-0238">DNA-binding</keyword>
<dbReference type="GO" id="GO:0003677">
    <property type="term" value="F:DNA binding"/>
    <property type="evidence" value="ECO:0007669"/>
    <property type="project" value="UniProtKB-KW"/>
</dbReference>
<name>A0A1N7H1R9_9ACTN</name>
<evidence type="ECO:0000256" key="4">
    <source>
        <dbReference type="ARBA" id="ARBA00023163"/>
    </source>
</evidence>
<dbReference type="GO" id="GO:0045892">
    <property type="term" value="P:negative regulation of DNA-templated transcription"/>
    <property type="evidence" value="ECO:0007669"/>
    <property type="project" value="TreeGrafter"/>
</dbReference>
<dbReference type="Gene3D" id="3.30.450.40">
    <property type="match status" value="1"/>
</dbReference>
<evidence type="ECO:0000256" key="5">
    <source>
        <dbReference type="ARBA" id="ARBA00058938"/>
    </source>
</evidence>
<dbReference type="InterPro" id="IPR014757">
    <property type="entry name" value="Tscrpt_reg_IclR_C"/>
</dbReference>
<dbReference type="Gene3D" id="1.10.10.10">
    <property type="entry name" value="Winged helix-like DNA-binding domain superfamily/Winged helix DNA-binding domain"/>
    <property type="match status" value="1"/>
</dbReference>
<feature type="domain" description="HTH iclR-type" evidence="7">
    <location>
        <begin position="11"/>
        <end position="72"/>
    </location>
</feature>
<dbReference type="PANTHER" id="PTHR30136">
    <property type="entry name" value="HELIX-TURN-HELIX TRANSCRIPTIONAL REGULATOR, ICLR FAMILY"/>
    <property type="match status" value="1"/>
</dbReference>
<dbReference type="SMART" id="SM00346">
    <property type="entry name" value="HTH_ICLR"/>
    <property type="match status" value="1"/>
</dbReference>
<organism evidence="9 10">
    <name type="scientific">Microbispora rosea</name>
    <dbReference type="NCBI Taxonomy" id="58117"/>
    <lineage>
        <taxon>Bacteria</taxon>
        <taxon>Bacillati</taxon>
        <taxon>Actinomycetota</taxon>
        <taxon>Actinomycetes</taxon>
        <taxon>Streptosporangiales</taxon>
        <taxon>Streptosporangiaceae</taxon>
        <taxon>Microbispora</taxon>
    </lineage>
</organism>
<accession>A0A1N7H1R9</accession>
<evidence type="ECO:0000256" key="6">
    <source>
        <dbReference type="ARBA" id="ARBA00070406"/>
    </source>
</evidence>
<dbReference type="SUPFAM" id="SSF46785">
    <property type="entry name" value="Winged helix' DNA-binding domain"/>
    <property type="match status" value="1"/>
</dbReference>
<dbReference type="InterPro" id="IPR005471">
    <property type="entry name" value="Tscrpt_reg_IclR_N"/>
</dbReference>
<gene>
    <name evidence="9" type="ORF">SAMN05421833_13577</name>
</gene>
<dbReference type="EMBL" id="FTNI01000035">
    <property type="protein sequence ID" value="SIS18779.1"/>
    <property type="molecule type" value="Genomic_DNA"/>
</dbReference>
<dbReference type="InterPro" id="IPR036390">
    <property type="entry name" value="WH_DNA-bd_sf"/>
</dbReference>
<dbReference type="SUPFAM" id="SSF55781">
    <property type="entry name" value="GAF domain-like"/>
    <property type="match status" value="1"/>
</dbReference>
<dbReference type="PROSITE" id="PS51078">
    <property type="entry name" value="ICLR_ED"/>
    <property type="match status" value="1"/>
</dbReference>
<dbReference type="STRING" id="58117.SAMN05421833_13577"/>
<dbReference type="PROSITE" id="PS51077">
    <property type="entry name" value="HTH_ICLR"/>
    <property type="match status" value="1"/>
</dbReference>
<keyword evidence="2" id="KW-0805">Transcription regulation</keyword>
<dbReference type="Pfam" id="PF09339">
    <property type="entry name" value="HTH_IclR"/>
    <property type="match status" value="1"/>
</dbReference>
<evidence type="ECO:0000256" key="2">
    <source>
        <dbReference type="ARBA" id="ARBA00023015"/>
    </source>
</evidence>
<dbReference type="OrthoDB" id="7274111at2"/>
<dbReference type="Pfam" id="PF01614">
    <property type="entry name" value="IclR_C"/>
    <property type="match status" value="1"/>
</dbReference>
<keyword evidence="1" id="KW-0319">Glycerol metabolism</keyword>
<sequence>MSNGLGDGATVQSVDRALTILKLLARDGELGVSELAATLGVHRSTAFRLVATLESHDLVEQDTDRGRYRLGVGVVRLAGATSARLDLVRESRAVTPALARAVGETVNVAVLAGREALYVDQVAGPSALQLHHWVGQRIPLHATSNGKALLAHAPAALREEVIAAGLPVLATRTVTDPGRLRAELAEVRRRGYATAVDELEDGLSAVAAPVLGADGSVVASLSASGPSFRMPETAIAAVAEQVMAAAQEVSARMGWFGPARR</sequence>
<dbReference type="InterPro" id="IPR029016">
    <property type="entry name" value="GAF-like_dom_sf"/>
</dbReference>
<keyword evidence="10" id="KW-1185">Reference proteome</keyword>
<comment type="function">
    <text evidence="5">May be an activator protein for the gylABX operon.</text>
</comment>
<protein>
    <recommendedName>
        <fullName evidence="6">Glycerol operon regulatory protein</fullName>
    </recommendedName>
</protein>